<evidence type="ECO:0000313" key="1">
    <source>
        <dbReference type="EMBL" id="KAL0933625.1"/>
    </source>
</evidence>
<evidence type="ECO:0000313" key="2">
    <source>
        <dbReference type="Proteomes" id="UP000805649"/>
    </source>
</evidence>
<organism evidence="1 2">
    <name type="scientific">Colletotrichum truncatum</name>
    <name type="common">Anthracnose fungus</name>
    <name type="synonym">Colletotrichum capsici</name>
    <dbReference type="NCBI Taxonomy" id="5467"/>
    <lineage>
        <taxon>Eukaryota</taxon>
        <taxon>Fungi</taxon>
        <taxon>Dikarya</taxon>
        <taxon>Ascomycota</taxon>
        <taxon>Pezizomycotina</taxon>
        <taxon>Sordariomycetes</taxon>
        <taxon>Hypocreomycetidae</taxon>
        <taxon>Glomerellales</taxon>
        <taxon>Glomerellaceae</taxon>
        <taxon>Colletotrichum</taxon>
        <taxon>Colletotrichum truncatum species complex</taxon>
    </lineage>
</organism>
<sequence length="571" mass="61029">MLSKASLVAITALLAGTQAANPCPPQGQTLPSTNSPSSSTIVKETLLKVKESLVNFTSADALNSTGIAIGIKSIHEDAPLFEFYHTPAIAEASSTKEVTIDTVFRGGSITKLFTVLAALQNCNIKGSDPVTKYLPRLKKEDLKTEDGATFNLIPWDQITVEDLASHVSGIGGDIATDLAIFEKFPWKAMGLPSVANDTRPKCSGLQGTKACTTDDLLDAVNKKPLVFRPHTMPVYSNIGISLLGLIVEAATNKTYNNVITETILKPLGLSNTSITGPDSDAWGFIPKSEPTWGGDLGVFASAGGIYTNTRDMLTFGTAVLSNKLSIDSKSWLKPRGFTNAAGYSIGAPWEILSSTTLLPYGVPIHVYTKTGDLGLYSNVVVLIPDYDVTISVLTGGPASKQFSFPTRLISPVISALIPALEQANKEAAEAAFAGTYADPETNSTVTLSVDDGPGLSLTDWKVRGIDVLPNIPNYSASADMKAHNVSARIYPTNIKYGGSWSWRAVYKNHDNEEIVNDVFFPQAGCQTWGLIDRSTYNYLAFDDFVISIGEDGASKSISPRPFGVTLNKVKA</sequence>
<accession>A0ACC3YNX8</accession>
<gene>
    <name evidence="1" type="ORF">CTRU02_210424</name>
</gene>
<name>A0ACC3YNX8_COLTU</name>
<protein>
    <submittedName>
        <fullName evidence="1">Uncharacterized protein</fullName>
    </submittedName>
</protein>
<keyword evidence="2" id="KW-1185">Reference proteome</keyword>
<reference evidence="1 2" key="1">
    <citation type="journal article" date="2020" name="Phytopathology">
        <title>Genome Sequence Resources of Colletotrichum truncatum, C. plurivorum, C. musicola, and C. sojae: Four Species Pathogenic to Soybean (Glycine max).</title>
        <authorList>
            <person name="Rogerio F."/>
            <person name="Boufleur T.R."/>
            <person name="Ciampi-Guillardi M."/>
            <person name="Sukno S.A."/>
            <person name="Thon M.R."/>
            <person name="Massola Junior N.S."/>
            <person name="Baroncelli R."/>
        </authorList>
    </citation>
    <scope>NUCLEOTIDE SEQUENCE [LARGE SCALE GENOMIC DNA]</scope>
    <source>
        <strain evidence="1 2">CMES1059</strain>
    </source>
</reference>
<dbReference type="Proteomes" id="UP000805649">
    <property type="component" value="Unassembled WGS sequence"/>
</dbReference>
<comment type="caution">
    <text evidence="1">The sequence shown here is derived from an EMBL/GenBank/DDBJ whole genome shotgun (WGS) entry which is preliminary data.</text>
</comment>
<proteinExistence type="predicted"/>
<dbReference type="EMBL" id="VUJX02000007">
    <property type="protein sequence ID" value="KAL0933625.1"/>
    <property type="molecule type" value="Genomic_DNA"/>
</dbReference>